<dbReference type="SUPFAM" id="SSF52047">
    <property type="entry name" value="RNI-like"/>
    <property type="match status" value="1"/>
</dbReference>
<evidence type="ECO:0000313" key="3">
    <source>
        <dbReference type="EMBL" id="CAI0459352.1"/>
    </source>
</evidence>
<feature type="compositionally biased region" description="Polar residues" evidence="1">
    <location>
        <begin position="603"/>
        <end position="613"/>
    </location>
</feature>
<accession>A0AAV0NL83</accession>
<dbReference type="Gene3D" id="1.20.1280.50">
    <property type="match status" value="1"/>
</dbReference>
<evidence type="ECO:0000313" key="4">
    <source>
        <dbReference type="Proteomes" id="UP001154282"/>
    </source>
</evidence>
<name>A0AAV0NL83_9ROSI</name>
<dbReference type="InterPro" id="IPR001810">
    <property type="entry name" value="F-box_dom"/>
</dbReference>
<reference evidence="3" key="1">
    <citation type="submission" date="2022-08" db="EMBL/GenBank/DDBJ databases">
        <authorList>
            <person name="Gutierrez-Valencia J."/>
        </authorList>
    </citation>
    <scope>NUCLEOTIDE SEQUENCE</scope>
</reference>
<evidence type="ECO:0000259" key="2">
    <source>
        <dbReference type="Pfam" id="PF00646"/>
    </source>
</evidence>
<dbReference type="Pfam" id="PF00646">
    <property type="entry name" value="F-box"/>
    <property type="match status" value="1"/>
</dbReference>
<dbReference type="CDD" id="cd22160">
    <property type="entry name" value="F-box_AtFBL13-like"/>
    <property type="match status" value="1"/>
</dbReference>
<dbReference type="PANTHER" id="PTHR31639:SF42">
    <property type="entry name" value="OS02G0160200 PROTEIN"/>
    <property type="match status" value="1"/>
</dbReference>
<dbReference type="PANTHER" id="PTHR31639">
    <property type="entry name" value="F-BOX PROTEIN-LIKE"/>
    <property type="match status" value="1"/>
</dbReference>
<proteinExistence type="predicted"/>
<dbReference type="InterPro" id="IPR032675">
    <property type="entry name" value="LRR_dom_sf"/>
</dbReference>
<gene>
    <name evidence="3" type="ORF">LITE_LOCUS33954</name>
</gene>
<dbReference type="InterPro" id="IPR036047">
    <property type="entry name" value="F-box-like_dom_sf"/>
</dbReference>
<feature type="compositionally biased region" description="Basic and acidic residues" evidence="1">
    <location>
        <begin position="586"/>
        <end position="600"/>
    </location>
</feature>
<sequence>MTISSKKSSRSGVHEDRISQLPEEIIHQILHLLYNPREAARTSILSRTWRHLWQTYPFVEFWYLSERRRNPDSVPPTDEFQSFANATFMRLRRRRRNLPDSVVPPLDAFHIAFETSSDSDNEKLLVDELLSTASLLPTNDDGCCSRSPLRIYFHCHPTTYPRFFYRLPDGVFLSCSRTKFLSLAGCDLTHYHSNRYNNIRLDSLEELRLAYCRITQQILQVCLLPNTPKLKTLQLQFSYDDVLDSLDVSHPNLKTLRVLQDSADGRKMQLQLTSAPLLHTLGLAYWHALKVTVSSAASVPNLKSLELDDKAPYQGFRLHDVTSIFPHLESIDFYKGGRAVVSRLQLPWLKIDDNSAASKLRSLKLTYTWLKEPLEIDAPNLASLCIDTENGVHNINVINVAPNCQCVVHWRIKPYTFSRDWFPGLRSCLATLTQFPRRSVLNLYFHPWNRVKEVFGPNQLLEWASSPPLEVQRLQLGRGYSSKLFDEDASYTIRILEGLLRTCHPKTISIGQNASPTDRDRFRLQIRHQKRMILGLSPYSHHRRSNGGGRRELVIFRRGSDVLEQYLEEPAAGAVTKATELYKRDPDVRRELQVEQRDKGVTGLSTSVGKSRK</sequence>
<dbReference type="EMBL" id="CAMGYJ010000008">
    <property type="protein sequence ID" value="CAI0459352.1"/>
    <property type="molecule type" value="Genomic_DNA"/>
</dbReference>
<dbReference type="InterPro" id="IPR053781">
    <property type="entry name" value="F-box_AtFBL13-like"/>
</dbReference>
<evidence type="ECO:0000256" key="1">
    <source>
        <dbReference type="SAM" id="MobiDB-lite"/>
    </source>
</evidence>
<dbReference type="SUPFAM" id="SSF81383">
    <property type="entry name" value="F-box domain"/>
    <property type="match status" value="1"/>
</dbReference>
<dbReference type="Proteomes" id="UP001154282">
    <property type="component" value="Unassembled WGS sequence"/>
</dbReference>
<protein>
    <recommendedName>
        <fullName evidence="2">F-box domain-containing protein</fullName>
    </recommendedName>
</protein>
<organism evidence="3 4">
    <name type="scientific">Linum tenue</name>
    <dbReference type="NCBI Taxonomy" id="586396"/>
    <lineage>
        <taxon>Eukaryota</taxon>
        <taxon>Viridiplantae</taxon>
        <taxon>Streptophyta</taxon>
        <taxon>Embryophyta</taxon>
        <taxon>Tracheophyta</taxon>
        <taxon>Spermatophyta</taxon>
        <taxon>Magnoliopsida</taxon>
        <taxon>eudicotyledons</taxon>
        <taxon>Gunneridae</taxon>
        <taxon>Pentapetalae</taxon>
        <taxon>rosids</taxon>
        <taxon>fabids</taxon>
        <taxon>Malpighiales</taxon>
        <taxon>Linaceae</taxon>
        <taxon>Linum</taxon>
    </lineage>
</organism>
<dbReference type="AlphaFoldDB" id="A0AAV0NL83"/>
<feature type="region of interest" description="Disordered" evidence="1">
    <location>
        <begin position="586"/>
        <end position="613"/>
    </location>
</feature>
<dbReference type="Gene3D" id="3.80.10.10">
    <property type="entry name" value="Ribonuclease Inhibitor"/>
    <property type="match status" value="1"/>
</dbReference>
<keyword evidence="4" id="KW-1185">Reference proteome</keyword>
<comment type="caution">
    <text evidence="3">The sequence shown here is derived from an EMBL/GenBank/DDBJ whole genome shotgun (WGS) entry which is preliminary data.</text>
</comment>
<feature type="domain" description="F-box" evidence="2">
    <location>
        <begin position="18"/>
        <end position="58"/>
    </location>
</feature>